<feature type="transmembrane region" description="Helical" evidence="1">
    <location>
        <begin position="127"/>
        <end position="148"/>
    </location>
</feature>
<dbReference type="InterPro" id="IPR031306">
    <property type="entry name" value="CcdC"/>
</dbReference>
<protein>
    <recommendedName>
        <fullName evidence="4">Cytochrome c biogenesis protein CcdC</fullName>
    </recommendedName>
</protein>
<dbReference type="KEGG" id="ntr:B0W44_14030"/>
<feature type="transmembrane region" description="Helical" evidence="1">
    <location>
        <begin position="12"/>
        <end position="30"/>
    </location>
</feature>
<evidence type="ECO:0000256" key="1">
    <source>
        <dbReference type="SAM" id="Phobius"/>
    </source>
</evidence>
<organism evidence="2 3">
    <name type="scientific">Novibacillus thermophilus</name>
    <dbReference type="NCBI Taxonomy" id="1471761"/>
    <lineage>
        <taxon>Bacteria</taxon>
        <taxon>Bacillati</taxon>
        <taxon>Bacillota</taxon>
        <taxon>Bacilli</taxon>
        <taxon>Bacillales</taxon>
        <taxon>Thermoactinomycetaceae</taxon>
        <taxon>Novibacillus</taxon>
    </lineage>
</organism>
<dbReference type="Proteomes" id="UP000188603">
    <property type="component" value="Chromosome"/>
</dbReference>
<sequence length="166" mass="18958">MPVLPSSLNLHVLSTVGFMCMALIVFLMRARAAKRPATVKRILMPPIGMSTGFLMFLVPETHIPLSFALVAFLVGIMFSLPLIRTTRMEVVNEHVYVKPSKAFPLILFGLLVIRIVLHDYVQHYISVLQTASVFFILAFGMLGTWRFAMYCQFRKLERQRPWRVTG</sequence>
<dbReference type="PANTHER" id="PTHR39164">
    <property type="entry name" value="PROTEIN CCDC"/>
    <property type="match status" value="1"/>
</dbReference>
<dbReference type="STRING" id="1471761.B0W44_14030"/>
<feature type="transmembrane region" description="Helical" evidence="1">
    <location>
        <begin position="42"/>
        <end position="59"/>
    </location>
</feature>
<dbReference type="EMBL" id="CP019699">
    <property type="protein sequence ID" value="AQS56705.1"/>
    <property type="molecule type" value="Genomic_DNA"/>
</dbReference>
<evidence type="ECO:0000313" key="3">
    <source>
        <dbReference type="Proteomes" id="UP000188603"/>
    </source>
</evidence>
<dbReference type="PANTHER" id="PTHR39164:SF1">
    <property type="entry name" value="PROTEIN CCDC"/>
    <property type="match status" value="1"/>
</dbReference>
<keyword evidence="1" id="KW-0812">Transmembrane</keyword>
<evidence type="ECO:0008006" key="4">
    <source>
        <dbReference type="Google" id="ProtNLM"/>
    </source>
</evidence>
<accession>A0A1U9K9H1</accession>
<dbReference type="RefSeq" id="WP_077720568.1">
    <property type="nucleotide sequence ID" value="NZ_CP019699.1"/>
</dbReference>
<dbReference type="AlphaFoldDB" id="A0A1U9K9H1"/>
<proteinExistence type="predicted"/>
<keyword evidence="1" id="KW-1133">Transmembrane helix</keyword>
<evidence type="ECO:0000313" key="2">
    <source>
        <dbReference type="EMBL" id="AQS56705.1"/>
    </source>
</evidence>
<dbReference type="PIRSF" id="PIRSF021441">
    <property type="entry name" value="DUF1453"/>
    <property type="match status" value="1"/>
</dbReference>
<keyword evidence="3" id="KW-1185">Reference proteome</keyword>
<feature type="transmembrane region" description="Helical" evidence="1">
    <location>
        <begin position="65"/>
        <end position="83"/>
    </location>
</feature>
<gene>
    <name evidence="2" type="ORF">B0W44_14030</name>
</gene>
<name>A0A1U9K9H1_9BACL</name>
<reference evidence="2 3" key="1">
    <citation type="journal article" date="2015" name="Int. J. Syst. Evol. Microbiol.">
        <title>Novibacillus thermophilus gen. nov., sp. nov., a Gram-staining-negative and moderately thermophilic member of the family Thermoactinomycetaceae.</title>
        <authorList>
            <person name="Yang G."/>
            <person name="Chen J."/>
            <person name="Zhou S."/>
        </authorList>
    </citation>
    <scope>NUCLEOTIDE SEQUENCE [LARGE SCALE GENOMIC DNA]</scope>
    <source>
        <strain evidence="2 3">SG-1</strain>
    </source>
</reference>
<dbReference type="InterPro" id="IPR058247">
    <property type="entry name" value="DUF1453"/>
</dbReference>
<dbReference type="OrthoDB" id="120091at2"/>
<dbReference type="Pfam" id="PF07301">
    <property type="entry name" value="DUF1453"/>
    <property type="match status" value="1"/>
</dbReference>
<feature type="transmembrane region" description="Helical" evidence="1">
    <location>
        <begin position="103"/>
        <end position="121"/>
    </location>
</feature>
<keyword evidence="1" id="KW-0472">Membrane</keyword>